<dbReference type="PROSITE" id="PS50075">
    <property type="entry name" value="CARRIER"/>
    <property type="match status" value="1"/>
</dbReference>
<dbReference type="InterPro" id="IPR020806">
    <property type="entry name" value="PKS_PP-bd"/>
</dbReference>
<dbReference type="EMBL" id="JBHTLK010000361">
    <property type="protein sequence ID" value="MFD1152306.1"/>
    <property type="molecule type" value="Genomic_DNA"/>
</dbReference>
<evidence type="ECO:0000259" key="3">
    <source>
        <dbReference type="PROSITE" id="PS50075"/>
    </source>
</evidence>
<name>A0ABW3R5R1_9PSEU</name>
<evidence type="ECO:0000256" key="1">
    <source>
        <dbReference type="ARBA" id="ARBA00022450"/>
    </source>
</evidence>
<keyword evidence="5" id="KW-1185">Reference proteome</keyword>
<evidence type="ECO:0000313" key="5">
    <source>
        <dbReference type="Proteomes" id="UP001597168"/>
    </source>
</evidence>
<dbReference type="InterPro" id="IPR036736">
    <property type="entry name" value="ACP-like_sf"/>
</dbReference>
<evidence type="ECO:0000256" key="2">
    <source>
        <dbReference type="ARBA" id="ARBA00022553"/>
    </source>
</evidence>
<comment type="caution">
    <text evidence="4">The sequence shown here is derived from an EMBL/GenBank/DDBJ whole genome shotgun (WGS) entry which is preliminary data.</text>
</comment>
<dbReference type="Pfam" id="PF00550">
    <property type="entry name" value="PP-binding"/>
    <property type="match status" value="1"/>
</dbReference>
<feature type="domain" description="Carrier" evidence="3">
    <location>
        <begin position="4"/>
        <end position="81"/>
    </location>
</feature>
<sequence>MSALTVESVQEWLVEKIATRLGVAADQVATDQYFDEFDLDSTEALVLSGELENWLGFELETTALWYHPTIADLARYIVQERAGDSASV</sequence>
<dbReference type="SUPFAM" id="SSF47336">
    <property type="entry name" value="ACP-like"/>
    <property type="match status" value="1"/>
</dbReference>
<dbReference type="Gene3D" id="1.10.1200.10">
    <property type="entry name" value="ACP-like"/>
    <property type="match status" value="1"/>
</dbReference>
<gene>
    <name evidence="4" type="ORF">ACFQ3T_34665</name>
</gene>
<accession>A0ABW3R5R1</accession>
<evidence type="ECO:0000313" key="4">
    <source>
        <dbReference type="EMBL" id="MFD1152306.1"/>
    </source>
</evidence>
<keyword evidence="2" id="KW-0597">Phosphoprotein</keyword>
<keyword evidence="1" id="KW-0596">Phosphopantetheine</keyword>
<organism evidence="4 5">
    <name type="scientific">Saccharothrix hoggarensis</name>
    <dbReference type="NCBI Taxonomy" id="913853"/>
    <lineage>
        <taxon>Bacteria</taxon>
        <taxon>Bacillati</taxon>
        <taxon>Actinomycetota</taxon>
        <taxon>Actinomycetes</taxon>
        <taxon>Pseudonocardiales</taxon>
        <taxon>Pseudonocardiaceae</taxon>
        <taxon>Saccharothrix</taxon>
    </lineage>
</organism>
<dbReference type="RefSeq" id="WP_380730049.1">
    <property type="nucleotide sequence ID" value="NZ_JBHTLK010000361.1"/>
</dbReference>
<dbReference type="SMART" id="SM00823">
    <property type="entry name" value="PKS_PP"/>
    <property type="match status" value="1"/>
</dbReference>
<dbReference type="Proteomes" id="UP001597168">
    <property type="component" value="Unassembled WGS sequence"/>
</dbReference>
<proteinExistence type="predicted"/>
<protein>
    <submittedName>
        <fullName evidence="4">Acyl carrier protein</fullName>
    </submittedName>
</protein>
<dbReference type="InterPro" id="IPR009081">
    <property type="entry name" value="PP-bd_ACP"/>
</dbReference>
<reference evidence="5" key="1">
    <citation type="journal article" date="2019" name="Int. J. Syst. Evol. Microbiol.">
        <title>The Global Catalogue of Microorganisms (GCM) 10K type strain sequencing project: providing services to taxonomists for standard genome sequencing and annotation.</title>
        <authorList>
            <consortium name="The Broad Institute Genomics Platform"/>
            <consortium name="The Broad Institute Genome Sequencing Center for Infectious Disease"/>
            <person name="Wu L."/>
            <person name="Ma J."/>
        </authorList>
    </citation>
    <scope>NUCLEOTIDE SEQUENCE [LARGE SCALE GENOMIC DNA]</scope>
    <source>
        <strain evidence="5">CCUG 60214</strain>
    </source>
</reference>